<accession>A0AAN8C1A0</accession>
<evidence type="ECO:0000313" key="2">
    <source>
        <dbReference type="Proteomes" id="UP001335648"/>
    </source>
</evidence>
<protein>
    <submittedName>
        <fullName evidence="1">Uncharacterized protein</fullName>
    </submittedName>
</protein>
<organism evidence="1 2">
    <name type="scientific">Champsocephalus esox</name>
    <name type="common">pike icefish</name>
    <dbReference type="NCBI Taxonomy" id="159716"/>
    <lineage>
        <taxon>Eukaryota</taxon>
        <taxon>Metazoa</taxon>
        <taxon>Chordata</taxon>
        <taxon>Craniata</taxon>
        <taxon>Vertebrata</taxon>
        <taxon>Euteleostomi</taxon>
        <taxon>Actinopterygii</taxon>
        <taxon>Neopterygii</taxon>
        <taxon>Teleostei</taxon>
        <taxon>Neoteleostei</taxon>
        <taxon>Acanthomorphata</taxon>
        <taxon>Eupercaria</taxon>
        <taxon>Perciformes</taxon>
        <taxon>Notothenioidei</taxon>
        <taxon>Channichthyidae</taxon>
        <taxon>Champsocephalus</taxon>
    </lineage>
</organism>
<evidence type="ECO:0000313" key="1">
    <source>
        <dbReference type="EMBL" id="KAK5895184.1"/>
    </source>
</evidence>
<sequence length="69" mass="7708">MSSLPHHSEAPQPSKLWSLIAAGPYLIPIIDLRLDTPSDMSYRPWTSPDLLFSFPWVVPSPPPQPTTPE</sequence>
<reference evidence="1 2" key="1">
    <citation type="journal article" date="2023" name="Mol. Biol. Evol.">
        <title>Genomics of Secondarily Temperate Adaptation in the Only Non-Antarctic Icefish.</title>
        <authorList>
            <person name="Rivera-Colon A.G."/>
            <person name="Rayamajhi N."/>
            <person name="Minhas B.F."/>
            <person name="Madrigal G."/>
            <person name="Bilyk K.T."/>
            <person name="Yoon V."/>
            <person name="Hune M."/>
            <person name="Gregory S."/>
            <person name="Cheng C.H.C."/>
            <person name="Catchen J.M."/>
        </authorList>
    </citation>
    <scope>NUCLEOTIDE SEQUENCE [LARGE SCALE GENOMIC DNA]</scope>
    <source>
        <strain evidence="1">JC2023a</strain>
    </source>
</reference>
<proteinExistence type="predicted"/>
<keyword evidence="2" id="KW-1185">Reference proteome</keyword>
<dbReference type="Proteomes" id="UP001335648">
    <property type="component" value="Unassembled WGS sequence"/>
</dbReference>
<dbReference type="EMBL" id="JAULUE010002054">
    <property type="protein sequence ID" value="KAK5895184.1"/>
    <property type="molecule type" value="Genomic_DNA"/>
</dbReference>
<dbReference type="AlphaFoldDB" id="A0AAN8C1A0"/>
<comment type="caution">
    <text evidence="1">The sequence shown here is derived from an EMBL/GenBank/DDBJ whole genome shotgun (WGS) entry which is preliminary data.</text>
</comment>
<name>A0AAN8C1A0_9TELE</name>
<gene>
    <name evidence="1" type="ORF">CesoFtcFv8_011800</name>
</gene>